<comment type="pathway">
    <text evidence="10">Carbohydrate degradation; glycolysis; D-glyceraldehyde 3-phosphate and glycerone phosphate from D-glucose: step 3/4.</text>
</comment>
<dbReference type="UniPathway" id="UPA00109">
    <property type="reaction ID" value="UER00182"/>
</dbReference>
<evidence type="ECO:0000256" key="3">
    <source>
        <dbReference type="ARBA" id="ARBA00022723"/>
    </source>
</evidence>
<protein>
    <recommendedName>
        <fullName evidence="10">ATP-dependent 6-phosphofructokinase</fullName>
        <shortName evidence="10">ATP-PFK</shortName>
        <shortName evidence="10">Phosphofructokinase</shortName>
        <ecNumber evidence="10">2.7.1.11</ecNumber>
    </recommendedName>
    <alternativeName>
        <fullName evidence="10">Phosphohexokinase</fullName>
    </alternativeName>
</protein>
<keyword evidence="8 10" id="KW-0324">Glycolysis</keyword>
<keyword evidence="10" id="KW-0963">Cytoplasm</keyword>
<comment type="subcellular location">
    <subcellularLocation>
        <location evidence="10">Cytoplasm</location>
    </subcellularLocation>
</comment>
<feature type="binding site" evidence="10">
    <location>
        <position position="340"/>
    </location>
    <ligand>
        <name>substrate</name>
    </ligand>
</feature>
<evidence type="ECO:0000256" key="2">
    <source>
        <dbReference type="ARBA" id="ARBA00022679"/>
    </source>
</evidence>
<evidence type="ECO:0000259" key="11">
    <source>
        <dbReference type="Pfam" id="PF00365"/>
    </source>
</evidence>
<comment type="similarity">
    <text evidence="10">Belongs to the phosphofructokinase type A (PFKA) family. PPi-dependent PFK group II subfamily. Atypical ATP-dependent clade 'X' sub-subfamily.</text>
</comment>
<evidence type="ECO:0000256" key="7">
    <source>
        <dbReference type="ARBA" id="ARBA00022842"/>
    </source>
</evidence>
<evidence type="ECO:0000256" key="4">
    <source>
        <dbReference type="ARBA" id="ARBA00022741"/>
    </source>
</evidence>
<evidence type="ECO:0000256" key="9">
    <source>
        <dbReference type="ARBA" id="ARBA00048070"/>
    </source>
</evidence>
<dbReference type="GO" id="GO:0003872">
    <property type="term" value="F:6-phosphofructokinase activity"/>
    <property type="evidence" value="ECO:0007669"/>
    <property type="project" value="UniProtKB-UniRule"/>
</dbReference>
<dbReference type="EMBL" id="VFPA01000003">
    <property type="protein sequence ID" value="TQM10192.1"/>
    <property type="molecule type" value="Genomic_DNA"/>
</dbReference>
<feature type="binding site" evidence="10">
    <location>
        <begin position="394"/>
        <end position="397"/>
    </location>
    <ligand>
        <name>substrate</name>
    </ligand>
</feature>
<feature type="site" description="Important for substrate specificity; cannot use PPi as phosphoryl donor" evidence="10">
    <location>
        <position position="212"/>
    </location>
</feature>
<accession>A0A543DLM5</accession>
<organism evidence="12 13">
    <name type="scientific">Pseudonocardia kunmingensis</name>
    <dbReference type="NCBI Taxonomy" id="630975"/>
    <lineage>
        <taxon>Bacteria</taxon>
        <taxon>Bacillati</taxon>
        <taxon>Actinomycetota</taxon>
        <taxon>Actinomycetes</taxon>
        <taxon>Pseudonocardiales</taxon>
        <taxon>Pseudonocardiaceae</taxon>
        <taxon>Pseudonocardia</taxon>
    </lineage>
</organism>
<feature type="binding site" evidence="10">
    <location>
        <begin position="210"/>
        <end position="213"/>
    </location>
    <ligand>
        <name>ATP</name>
        <dbReference type="ChEBI" id="CHEBI:30616"/>
    </ligand>
</feature>
<dbReference type="PRINTS" id="PR00476">
    <property type="entry name" value="PHFRCTKINASE"/>
</dbReference>
<evidence type="ECO:0000313" key="12">
    <source>
        <dbReference type="EMBL" id="TQM10192.1"/>
    </source>
</evidence>
<evidence type="ECO:0000313" key="13">
    <source>
        <dbReference type="Proteomes" id="UP000315677"/>
    </source>
</evidence>
<name>A0A543DLM5_9PSEU</name>
<dbReference type="GO" id="GO:0005737">
    <property type="term" value="C:cytoplasm"/>
    <property type="evidence" value="ECO:0007669"/>
    <property type="project" value="UniProtKB-SubCell"/>
</dbReference>
<dbReference type="Proteomes" id="UP000315677">
    <property type="component" value="Unassembled WGS sequence"/>
</dbReference>
<reference evidence="12 13" key="1">
    <citation type="submission" date="2019-06" db="EMBL/GenBank/DDBJ databases">
        <title>Sequencing the genomes of 1000 actinobacteria strains.</title>
        <authorList>
            <person name="Klenk H.-P."/>
        </authorList>
    </citation>
    <scope>NUCLEOTIDE SEQUENCE [LARGE SCALE GENOMIC DNA]</scope>
    <source>
        <strain evidence="12 13">DSM 45301</strain>
    </source>
</reference>
<evidence type="ECO:0000256" key="10">
    <source>
        <dbReference type="HAMAP-Rule" id="MF_01981"/>
    </source>
</evidence>
<feature type="binding site" evidence="10">
    <location>
        <position position="211"/>
    </location>
    <ligand>
        <name>Mg(2+)</name>
        <dbReference type="ChEBI" id="CHEBI:18420"/>
        <note>catalytic</note>
    </ligand>
</feature>
<feature type="active site" description="Proton acceptor" evidence="10">
    <location>
        <position position="241"/>
    </location>
</feature>
<comment type="caution">
    <text evidence="12">The sequence shown here is derived from an EMBL/GenBank/DDBJ whole genome shotgun (WGS) entry which is preliminary data.</text>
</comment>
<dbReference type="Pfam" id="PF00365">
    <property type="entry name" value="PFK"/>
    <property type="match status" value="1"/>
</dbReference>
<feature type="binding site" evidence="10">
    <location>
        <begin position="284"/>
        <end position="286"/>
    </location>
    <ligand>
        <name>substrate</name>
    </ligand>
</feature>
<comment type="subunit">
    <text evidence="10">Homodimer.</text>
</comment>
<dbReference type="PIRSF" id="PIRSF000534">
    <property type="entry name" value="PPi_PFK_TP0108"/>
    <property type="match status" value="1"/>
</dbReference>
<keyword evidence="2 10" id="KW-0808">Transferase</keyword>
<feature type="binding site" evidence="10">
    <location>
        <begin position="239"/>
        <end position="241"/>
    </location>
    <ligand>
        <name>substrate</name>
    </ligand>
</feature>
<evidence type="ECO:0000256" key="8">
    <source>
        <dbReference type="ARBA" id="ARBA00023152"/>
    </source>
</evidence>
<gene>
    <name evidence="10" type="primary">pfkA</name>
    <name evidence="12" type="ORF">FB558_5977</name>
</gene>
<dbReference type="EC" id="2.7.1.11" evidence="10"/>
<dbReference type="GO" id="GO:0006002">
    <property type="term" value="P:fructose 6-phosphate metabolic process"/>
    <property type="evidence" value="ECO:0007669"/>
    <property type="project" value="InterPro"/>
</dbReference>
<dbReference type="GO" id="GO:0005524">
    <property type="term" value="F:ATP binding"/>
    <property type="evidence" value="ECO:0007669"/>
    <property type="project" value="UniProtKB-KW"/>
</dbReference>
<dbReference type="SUPFAM" id="SSF53784">
    <property type="entry name" value="Phosphofructokinase"/>
    <property type="match status" value="1"/>
</dbReference>
<comment type="catalytic activity">
    <reaction evidence="9 10">
        <text>beta-D-fructose 6-phosphate + ATP = beta-D-fructose 1,6-bisphosphate + ADP + H(+)</text>
        <dbReference type="Rhea" id="RHEA:16109"/>
        <dbReference type="ChEBI" id="CHEBI:15378"/>
        <dbReference type="ChEBI" id="CHEBI:30616"/>
        <dbReference type="ChEBI" id="CHEBI:32966"/>
        <dbReference type="ChEBI" id="CHEBI:57634"/>
        <dbReference type="ChEBI" id="CHEBI:456216"/>
        <dbReference type="EC" id="2.7.1.11"/>
    </reaction>
</comment>
<dbReference type="InterPro" id="IPR050929">
    <property type="entry name" value="PFKA"/>
</dbReference>
<dbReference type="HAMAP" id="MF_01981">
    <property type="entry name" value="Phosphofructokinase_II_X"/>
    <property type="match status" value="1"/>
</dbReference>
<dbReference type="InterPro" id="IPR035966">
    <property type="entry name" value="PKF_sf"/>
</dbReference>
<keyword evidence="4 10" id="KW-0547">Nucleotide-binding</keyword>
<evidence type="ECO:0000256" key="5">
    <source>
        <dbReference type="ARBA" id="ARBA00022777"/>
    </source>
</evidence>
<comment type="function">
    <text evidence="10">Catalyzes the phosphorylation of D-fructose 6-phosphate to fructose 1,6-bisphosphate by ATP, the first committing step of glycolysis.</text>
</comment>
<dbReference type="GO" id="GO:0046872">
    <property type="term" value="F:metal ion binding"/>
    <property type="evidence" value="ECO:0007669"/>
    <property type="project" value="UniProtKB-KW"/>
</dbReference>
<dbReference type="Gene3D" id="3.40.50.450">
    <property type="match status" value="1"/>
</dbReference>
<dbReference type="InterPro" id="IPR012004">
    <property type="entry name" value="PyroP-dep_PFK_TP0108"/>
</dbReference>
<feature type="binding site" evidence="10">
    <location>
        <begin position="185"/>
        <end position="186"/>
    </location>
    <ligand>
        <name>ATP</name>
        <dbReference type="ChEBI" id="CHEBI:30616"/>
    </ligand>
</feature>
<keyword evidence="7 10" id="KW-0460">Magnesium</keyword>
<sequence length="472" mass="50807">MSTAFSDESDGSGYDAGHDAGHEASVVELPRLEPIPDLSIRTLGPARITSPMATLLDATRTTEHYISENDRVLLDDTLARISSRGVPAGELPGLEPCGPRRKIFFDPAKTRAAIVTCGGLCPGLNDVIAGLVRTLTYHYRVRRVVGIRNGYQGFVPGYGHDVVDLTPESVRDIATDGGTVLGTSRGPQDPEEIVDCLEQLHVNVLFVVGGDGSMRGAMKIARTLEERGLRIAVVGIPKTIDNDIPYIDQSFGFQTAFSLASDAIRAAQVEAKSTANGIGLVKLMGRHSGFIACYAALARSGADAVLIPEVPFALDGEQGLLAHLRRRVSERGHAVVVVAEGAGQELIGEPDDAARDASGNAKLRDIGPWLRRRIGDHFSDAGIETSIRYIDPSYAIRSVPANPYDSVYCVRLSQAAVHAAMSGRTEMVVGRYRRRFVHIPMSVAVSRRNQVDPHGDLWLAVLESTGQPVRFA</sequence>
<dbReference type="InterPro" id="IPR000023">
    <property type="entry name" value="Phosphofructokinase_dom"/>
</dbReference>
<keyword evidence="13" id="KW-1185">Reference proteome</keyword>
<dbReference type="AlphaFoldDB" id="A0A543DLM5"/>
<dbReference type="FunFam" id="3.40.50.450:FF:000002">
    <property type="entry name" value="ATP-dependent 6-phosphofructokinase"/>
    <property type="match status" value="1"/>
</dbReference>
<comment type="cofactor">
    <cofactor evidence="1 10">
        <name>Mg(2+)</name>
        <dbReference type="ChEBI" id="CHEBI:18420"/>
    </cofactor>
</comment>
<evidence type="ECO:0000256" key="6">
    <source>
        <dbReference type="ARBA" id="ARBA00022840"/>
    </source>
</evidence>
<proteinExistence type="inferred from homology"/>
<evidence type="ECO:0000256" key="1">
    <source>
        <dbReference type="ARBA" id="ARBA00001946"/>
    </source>
</evidence>
<keyword evidence="6 10" id="KW-0067">ATP-binding</keyword>
<dbReference type="InterPro" id="IPR022953">
    <property type="entry name" value="ATP_PFK"/>
</dbReference>
<dbReference type="PANTHER" id="PTHR45770">
    <property type="entry name" value="ATP-DEPENDENT 6-PHOSPHOFRUCTOKINASE 1"/>
    <property type="match status" value="1"/>
</dbReference>
<feature type="binding site" evidence="10">
    <location>
        <position position="119"/>
    </location>
    <ligand>
        <name>ATP</name>
        <dbReference type="ChEBI" id="CHEBI:30616"/>
    </ligand>
</feature>
<keyword evidence="5 10" id="KW-0418">Kinase</keyword>
<dbReference type="NCBIfam" id="NF005301">
    <property type="entry name" value="PRK06830.1"/>
    <property type="match status" value="1"/>
</dbReference>
<keyword evidence="3 10" id="KW-0479">Metal-binding</keyword>
<feature type="domain" description="Phosphofructokinase" evidence="11">
    <location>
        <begin position="111"/>
        <end position="419"/>
    </location>
</feature>